<evidence type="ECO:0000259" key="9">
    <source>
        <dbReference type="Pfam" id="PF23559"/>
    </source>
</evidence>
<keyword evidence="6" id="KW-0067">ATP-binding</keyword>
<evidence type="ECO:0008006" key="13">
    <source>
        <dbReference type="Google" id="ProtNLM"/>
    </source>
</evidence>
<dbReference type="Gene3D" id="3.80.10.10">
    <property type="entry name" value="Ribonuclease Inhibitor"/>
    <property type="match status" value="1"/>
</dbReference>
<dbReference type="GO" id="GO:0005524">
    <property type="term" value="F:ATP binding"/>
    <property type="evidence" value="ECO:0007669"/>
    <property type="project" value="UniProtKB-KW"/>
</dbReference>
<dbReference type="InterPro" id="IPR044974">
    <property type="entry name" value="Disease_R_plants"/>
</dbReference>
<keyword evidence="4" id="KW-0547">Nucleotide-binding</keyword>
<dbReference type="InterPro" id="IPR032675">
    <property type="entry name" value="LRR_dom_sf"/>
</dbReference>
<dbReference type="EMBL" id="JBJUIK010000017">
    <property type="protein sequence ID" value="KAL3497678.1"/>
    <property type="molecule type" value="Genomic_DNA"/>
</dbReference>
<proteinExistence type="inferred from homology"/>
<dbReference type="InterPro" id="IPR027417">
    <property type="entry name" value="P-loop_NTPase"/>
</dbReference>
<evidence type="ECO:0000256" key="1">
    <source>
        <dbReference type="ARBA" id="ARBA00008894"/>
    </source>
</evidence>
<keyword evidence="12" id="KW-1185">Reference proteome</keyword>
<dbReference type="Pfam" id="PF18052">
    <property type="entry name" value="Rx_N"/>
    <property type="match status" value="1"/>
</dbReference>
<keyword evidence="3" id="KW-0677">Repeat</keyword>
<evidence type="ECO:0000256" key="4">
    <source>
        <dbReference type="ARBA" id="ARBA00022741"/>
    </source>
</evidence>
<dbReference type="Gene3D" id="1.10.10.10">
    <property type="entry name" value="Winged helix-like DNA-binding domain superfamily/Winged helix DNA-binding domain"/>
    <property type="match status" value="1"/>
</dbReference>
<evidence type="ECO:0000313" key="11">
    <source>
        <dbReference type="EMBL" id="KAL3497678.1"/>
    </source>
</evidence>
<dbReference type="PANTHER" id="PTHR23155">
    <property type="entry name" value="DISEASE RESISTANCE PROTEIN RP"/>
    <property type="match status" value="1"/>
</dbReference>
<dbReference type="InterPro" id="IPR055414">
    <property type="entry name" value="LRR_R13L4/SHOC2-like"/>
</dbReference>
<gene>
    <name evidence="11" type="ORF">ACH5RR_040410</name>
</gene>
<dbReference type="Pfam" id="PF23598">
    <property type="entry name" value="LRR_14"/>
    <property type="match status" value="1"/>
</dbReference>
<dbReference type="FunFam" id="1.10.10.10:FF:000322">
    <property type="entry name" value="Probable disease resistance protein At1g63360"/>
    <property type="match status" value="1"/>
</dbReference>
<evidence type="ECO:0000256" key="3">
    <source>
        <dbReference type="ARBA" id="ARBA00022737"/>
    </source>
</evidence>
<dbReference type="Gene3D" id="1.20.5.4130">
    <property type="match status" value="1"/>
</dbReference>
<feature type="domain" description="Disease resistance N-terminal" evidence="8">
    <location>
        <begin position="5"/>
        <end position="90"/>
    </location>
</feature>
<protein>
    <recommendedName>
        <fullName evidence="13">Disease resistance protein RPM1-like</fullName>
    </recommendedName>
</protein>
<comment type="caution">
    <text evidence="11">The sequence shown here is derived from an EMBL/GenBank/DDBJ whole genome shotgun (WGS) entry which is preliminary data.</text>
</comment>
<dbReference type="Gene3D" id="1.10.8.430">
    <property type="entry name" value="Helical domain of apoptotic protease-activating factors"/>
    <property type="match status" value="1"/>
</dbReference>
<dbReference type="AlphaFoldDB" id="A0ABD2XSN9"/>
<reference evidence="11 12" key="1">
    <citation type="submission" date="2024-11" db="EMBL/GenBank/DDBJ databases">
        <title>A near-complete genome assembly of Cinchona calisaya.</title>
        <authorList>
            <person name="Lian D.C."/>
            <person name="Zhao X.W."/>
            <person name="Wei L."/>
        </authorList>
    </citation>
    <scope>NUCLEOTIDE SEQUENCE [LARGE SCALE GENOMIC DNA]</scope>
    <source>
        <tissue evidence="11">Nenye</tissue>
    </source>
</reference>
<dbReference type="SUPFAM" id="SSF52540">
    <property type="entry name" value="P-loop containing nucleoside triphosphate hydrolases"/>
    <property type="match status" value="1"/>
</dbReference>
<dbReference type="PRINTS" id="PR00364">
    <property type="entry name" value="DISEASERSIST"/>
</dbReference>
<evidence type="ECO:0000259" key="7">
    <source>
        <dbReference type="Pfam" id="PF00931"/>
    </source>
</evidence>
<dbReference type="Gene3D" id="3.40.50.300">
    <property type="entry name" value="P-loop containing nucleotide triphosphate hydrolases"/>
    <property type="match status" value="1"/>
</dbReference>
<dbReference type="InterPro" id="IPR042197">
    <property type="entry name" value="Apaf_helical"/>
</dbReference>
<dbReference type="Pfam" id="PF23559">
    <property type="entry name" value="WHD_DRP"/>
    <property type="match status" value="1"/>
</dbReference>
<dbReference type="FunFam" id="3.40.50.300:FF:001091">
    <property type="entry name" value="Probable disease resistance protein At1g61300"/>
    <property type="match status" value="1"/>
</dbReference>
<organism evidence="11 12">
    <name type="scientific">Cinchona calisaya</name>
    <dbReference type="NCBI Taxonomy" id="153742"/>
    <lineage>
        <taxon>Eukaryota</taxon>
        <taxon>Viridiplantae</taxon>
        <taxon>Streptophyta</taxon>
        <taxon>Embryophyta</taxon>
        <taxon>Tracheophyta</taxon>
        <taxon>Spermatophyta</taxon>
        <taxon>Magnoliopsida</taxon>
        <taxon>eudicotyledons</taxon>
        <taxon>Gunneridae</taxon>
        <taxon>Pentapetalae</taxon>
        <taxon>asterids</taxon>
        <taxon>lamiids</taxon>
        <taxon>Gentianales</taxon>
        <taxon>Rubiaceae</taxon>
        <taxon>Cinchonoideae</taxon>
        <taxon>Cinchoneae</taxon>
        <taxon>Cinchona</taxon>
    </lineage>
</organism>
<dbReference type="Pfam" id="PF00931">
    <property type="entry name" value="NB-ARC"/>
    <property type="match status" value="1"/>
</dbReference>
<feature type="domain" description="Disease resistance R13L4/SHOC-2-like LRR" evidence="10">
    <location>
        <begin position="555"/>
        <end position="695"/>
    </location>
</feature>
<evidence type="ECO:0000256" key="2">
    <source>
        <dbReference type="ARBA" id="ARBA00022614"/>
    </source>
</evidence>
<comment type="similarity">
    <text evidence="1">Belongs to the disease resistance NB-LRR family.</text>
</comment>
<evidence type="ECO:0000256" key="6">
    <source>
        <dbReference type="ARBA" id="ARBA00022840"/>
    </source>
</evidence>
<dbReference type="InterPro" id="IPR002182">
    <property type="entry name" value="NB-ARC"/>
</dbReference>
<dbReference type="InterPro" id="IPR036388">
    <property type="entry name" value="WH-like_DNA-bd_sf"/>
</dbReference>
<feature type="domain" description="Disease resistance protein winged helix" evidence="9">
    <location>
        <begin position="439"/>
        <end position="509"/>
    </location>
</feature>
<keyword evidence="2" id="KW-0433">Leucine-rich repeat</keyword>
<evidence type="ECO:0000256" key="5">
    <source>
        <dbReference type="ARBA" id="ARBA00022821"/>
    </source>
</evidence>
<dbReference type="CDD" id="cd14798">
    <property type="entry name" value="RX-CC_like"/>
    <property type="match status" value="1"/>
</dbReference>
<feature type="domain" description="NB-ARC" evidence="7">
    <location>
        <begin position="175"/>
        <end position="351"/>
    </location>
</feature>
<dbReference type="GO" id="GO:0051607">
    <property type="term" value="P:defense response to virus"/>
    <property type="evidence" value="ECO:0007669"/>
    <property type="project" value="UniProtKB-ARBA"/>
</dbReference>
<evidence type="ECO:0000259" key="10">
    <source>
        <dbReference type="Pfam" id="PF23598"/>
    </source>
</evidence>
<keyword evidence="5" id="KW-0611">Plant defense</keyword>
<dbReference type="InterPro" id="IPR058922">
    <property type="entry name" value="WHD_DRP"/>
</dbReference>
<evidence type="ECO:0000313" key="12">
    <source>
        <dbReference type="Proteomes" id="UP001630127"/>
    </source>
</evidence>
<dbReference type="SUPFAM" id="SSF52058">
    <property type="entry name" value="L domain-like"/>
    <property type="match status" value="1"/>
</dbReference>
<dbReference type="InterPro" id="IPR038005">
    <property type="entry name" value="RX-like_CC"/>
</dbReference>
<name>A0ABD2XSN9_9GENT</name>
<evidence type="ECO:0000259" key="8">
    <source>
        <dbReference type="Pfam" id="PF18052"/>
    </source>
</evidence>
<dbReference type="InterPro" id="IPR041118">
    <property type="entry name" value="Rx_N"/>
</dbReference>
<sequence>MAETVLSFVLDQLSIFLREEGRQLGGLRQQVQLISDELGHMRAFLKVAEAKEDDDPRLQEWIKQVREAAYDAEDVLDEFVFRFARQRSKGFYGSVKRIFNSIKNLRARHRVASEIQSIQARIGHISEAHKRYQSEYGISTDQVSGSVAAVDNKAWRYSRDDALLVEESRLVGISKPKQQLISQLLEGNSEFKVISVVGMGGLGKTTLVKKVHEDADVRRHFQIRAWVTVSQTFNFEELLKSLIRKLHSEIKKPVPESIESVNSTSELKEFIKDFLQQGRYVIVFDDVWDVEFWNSIKFAMPDNSNGSRVLLTTRIMDVASASCKGFCGYVHKMESLSYEESWTLFCSRTFEDGCCPNHLKNVADVILGKCDGLPLAILAISGLLAVKDVNRTDEWEMVRLSLGGELEGTGKLDRVNKILCLSYNDLPSRLKTCLLYISIFPEDYEIPCQQLIQLWIAEKFVERKEGMNTEDVVWDYLKELANRSLIQVTSVLYEGMPDTCHLHDRLREVIVSKCKEQNMATVSTGQHTRWPENVRRLAVHNINDNCSQESHCFDHLRSLITFESIEPLPQTLLSQLLSSKLLKVLDLSYTQLEEIPNEIFSLFHLNYLGLRKTRVKTVPKSIGKLQNLKYLNLRYTEVRELPVEIEKLQKLSHIIVYSKNFNSEDFDYEYCGFKTPAKIGELPALQKLSFIDAATTAENDDETTE</sequence>
<dbReference type="Proteomes" id="UP001630127">
    <property type="component" value="Unassembled WGS sequence"/>
</dbReference>
<dbReference type="PANTHER" id="PTHR23155:SF1205">
    <property type="entry name" value="DISEASE RESISTANCE PROTEIN RPM1"/>
    <property type="match status" value="1"/>
</dbReference>
<accession>A0ABD2XSN9</accession>